<reference evidence="1 2" key="1">
    <citation type="journal article" date="2012" name="J. Virol.">
        <title>Complete Genome Sequence of Celeribacter Bacteriophage P12053L.</title>
        <authorList>
            <person name="Kang I."/>
            <person name="Jang H."/>
            <person name="Oh H.M."/>
            <person name="Cho J.C."/>
        </authorList>
    </citation>
    <scope>NUCLEOTIDE SEQUENCE [LARGE SCALE GENOMIC DNA]</scope>
</reference>
<dbReference type="KEGG" id="vg:13405876"/>
<protein>
    <submittedName>
        <fullName evidence="1">Uncharacterized protein</fullName>
    </submittedName>
</protein>
<accession>I6S274</accession>
<dbReference type="GeneID" id="13405876"/>
<organism evidence="1 2">
    <name type="scientific">Celeribacter phage P12053L</name>
    <dbReference type="NCBI Taxonomy" id="1197951"/>
    <lineage>
        <taxon>Viruses</taxon>
        <taxon>Duplodnaviria</taxon>
        <taxon>Heunggongvirae</taxon>
        <taxon>Uroviricota</taxon>
        <taxon>Caudoviricetes</taxon>
        <taxon>Zobellviridae</taxon>
        <taxon>Cobavirinae</taxon>
        <taxon>Siovirus</taxon>
        <taxon>Siovirus coreense</taxon>
    </lineage>
</organism>
<dbReference type="RefSeq" id="YP_006560897.1">
    <property type="nucleotide sequence ID" value="NC_018280.1"/>
</dbReference>
<keyword evidence="2" id="KW-1185">Reference proteome</keyword>
<proteinExistence type="predicted"/>
<dbReference type="EMBL" id="JQ809650">
    <property type="protein sequence ID" value="AFM54617.1"/>
    <property type="molecule type" value="Genomic_DNA"/>
</dbReference>
<dbReference type="Proteomes" id="UP000002825">
    <property type="component" value="Segment"/>
</dbReference>
<gene>
    <name evidence="1" type="ORF">P12053L_12</name>
</gene>
<evidence type="ECO:0000313" key="1">
    <source>
        <dbReference type="EMBL" id="AFM54617.1"/>
    </source>
</evidence>
<name>I6S274_9CAUD</name>
<evidence type="ECO:0000313" key="2">
    <source>
        <dbReference type="Proteomes" id="UP000002825"/>
    </source>
</evidence>
<sequence length="110" mass="12720">MSNFYRPDNWVIIKMDDGNDPHYRVLAGWSGGYLDGDSWRMNSGITEVEETKDYYYFAGSSGSTYRCGKGSYTLRMNIAGTWARLQELHGDNVKLLPEDTDWMSMDWIIK</sequence>